<dbReference type="Proteomes" id="UP000565286">
    <property type="component" value="Unassembled WGS sequence"/>
</dbReference>
<evidence type="ECO:0000313" key="2">
    <source>
        <dbReference type="Proteomes" id="UP000565286"/>
    </source>
</evidence>
<sequence length="186" mass="20914">MFSKMMIFVFCGATLCGCQSDYDRTVEDIKTRQFQSEMAKLNSVSTAEMETSEARGTKTCHVKQYTSAHLAKKRIDPATQKVSSYGTDMSDVFVRIYKDGSAGIAVTEDTYPGTNAYFLIEGKRYVADGDNYASLDRKAIDALKKDPVIKFSWTNWPYRNEVDKDDVIAGFSKSYQQCVDFLNGKS</sequence>
<reference evidence="1 2" key="1">
    <citation type="submission" date="2020-08" db="EMBL/GenBank/DDBJ databases">
        <title>Genomic Encyclopedia of Type Strains, Phase IV (KMG-IV): sequencing the most valuable type-strain genomes for metagenomic binning, comparative biology and taxonomic classification.</title>
        <authorList>
            <person name="Goeker M."/>
        </authorList>
    </citation>
    <scope>NUCLEOTIDE SEQUENCE [LARGE SCALE GENOMIC DNA]</scope>
    <source>
        <strain evidence="1 2">DSM 26438</strain>
    </source>
</reference>
<dbReference type="PROSITE" id="PS51257">
    <property type="entry name" value="PROKAR_LIPOPROTEIN"/>
    <property type="match status" value="1"/>
</dbReference>
<name>A0A7W6G0H8_9HYPH</name>
<dbReference type="EMBL" id="JACIDV010000002">
    <property type="protein sequence ID" value="MBB3944705.1"/>
    <property type="molecule type" value="Genomic_DNA"/>
</dbReference>
<dbReference type="AlphaFoldDB" id="A0A7W6G0H8"/>
<protein>
    <recommendedName>
        <fullName evidence="3">Lipoprotein</fullName>
    </recommendedName>
</protein>
<proteinExistence type="predicted"/>
<evidence type="ECO:0000313" key="1">
    <source>
        <dbReference type="EMBL" id="MBB3944705.1"/>
    </source>
</evidence>
<accession>A0A7W6G0H8</accession>
<evidence type="ECO:0008006" key="3">
    <source>
        <dbReference type="Google" id="ProtNLM"/>
    </source>
</evidence>
<comment type="caution">
    <text evidence="1">The sequence shown here is derived from an EMBL/GenBank/DDBJ whole genome shotgun (WGS) entry which is preliminary data.</text>
</comment>
<gene>
    <name evidence="1" type="ORF">GGQ73_000630</name>
</gene>
<keyword evidence="2" id="KW-1185">Reference proteome</keyword>
<organism evidence="1 2">
    <name type="scientific">Rhizobium skierniewicense</name>
    <dbReference type="NCBI Taxonomy" id="984260"/>
    <lineage>
        <taxon>Bacteria</taxon>
        <taxon>Pseudomonadati</taxon>
        <taxon>Pseudomonadota</taxon>
        <taxon>Alphaproteobacteria</taxon>
        <taxon>Hyphomicrobiales</taxon>
        <taxon>Rhizobiaceae</taxon>
        <taxon>Rhizobium/Agrobacterium group</taxon>
        <taxon>Rhizobium</taxon>
    </lineage>
</organism>
<dbReference type="RefSeq" id="WP_183893907.1">
    <property type="nucleotide sequence ID" value="NZ_JACIDV010000002.1"/>
</dbReference>